<evidence type="ECO:0000256" key="10">
    <source>
        <dbReference type="ARBA" id="ARBA00023033"/>
    </source>
</evidence>
<dbReference type="Pfam" id="PF00067">
    <property type="entry name" value="p450"/>
    <property type="match status" value="1"/>
</dbReference>
<dbReference type="FunFam" id="1.10.630.10:FF:000011">
    <property type="entry name" value="Cytochrome P450 83B1"/>
    <property type="match status" value="1"/>
</dbReference>
<evidence type="ECO:0000256" key="5">
    <source>
        <dbReference type="ARBA" id="ARBA00022692"/>
    </source>
</evidence>
<reference evidence="14" key="1">
    <citation type="submission" date="2019-12" db="EMBL/GenBank/DDBJ databases">
        <authorList>
            <person name="Scholes J."/>
        </authorList>
    </citation>
    <scope>NUCLEOTIDE SEQUENCE</scope>
</reference>
<dbReference type="Gene3D" id="1.10.630.10">
    <property type="entry name" value="Cytochrome P450"/>
    <property type="match status" value="1"/>
</dbReference>
<dbReference type="InterPro" id="IPR001128">
    <property type="entry name" value="Cyt_P450"/>
</dbReference>
<dbReference type="PANTHER" id="PTHR47955:SF22">
    <property type="entry name" value="CYTOCHROME P450 83B1-LIKE"/>
    <property type="match status" value="1"/>
</dbReference>
<evidence type="ECO:0000256" key="3">
    <source>
        <dbReference type="ARBA" id="ARBA00010617"/>
    </source>
</evidence>
<keyword evidence="8 13" id="KW-0560">Oxidoreductase</keyword>
<keyword evidence="15" id="KW-1185">Reference proteome</keyword>
<keyword evidence="11" id="KW-0472">Membrane</keyword>
<proteinExistence type="inferred from homology"/>
<name>A0A9N7NZA7_STRHE</name>
<dbReference type="EMBL" id="CACSLK010031421">
    <property type="protein sequence ID" value="CAA0839351.1"/>
    <property type="molecule type" value="Genomic_DNA"/>
</dbReference>
<keyword evidence="6 12" id="KW-0479">Metal-binding</keyword>
<keyword evidence="7" id="KW-1133">Transmembrane helix</keyword>
<evidence type="ECO:0000256" key="4">
    <source>
        <dbReference type="ARBA" id="ARBA00022617"/>
    </source>
</evidence>
<evidence type="ECO:0000256" key="13">
    <source>
        <dbReference type="RuleBase" id="RU000461"/>
    </source>
</evidence>
<dbReference type="InterPro" id="IPR036396">
    <property type="entry name" value="Cyt_P450_sf"/>
</dbReference>
<dbReference type="PANTHER" id="PTHR47955">
    <property type="entry name" value="CYTOCHROME P450 FAMILY 71 PROTEIN"/>
    <property type="match status" value="1"/>
</dbReference>
<dbReference type="PRINTS" id="PR00385">
    <property type="entry name" value="P450"/>
</dbReference>
<feature type="binding site" description="axial binding residue" evidence="12">
    <location>
        <position position="444"/>
    </location>
    <ligand>
        <name>heme</name>
        <dbReference type="ChEBI" id="CHEBI:30413"/>
    </ligand>
    <ligandPart>
        <name>Fe</name>
        <dbReference type="ChEBI" id="CHEBI:18248"/>
    </ligandPart>
</feature>
<evidence type="ECO:0000256" key="2">
    <source>
        <dbReference type="ARBA" id="ARBA00004167"/>
    </source>
</evidence>
<accession>A0A9N7NZA7</accession>
<dbReference type="CDD" id="cd11072">
    <property type="entry name" value="CYP71-like"/>
    <property type="match status" value="1"/>
</dbReference>
<dbReference type="GO" id="GO:0020037">
    <property type="term" value="F:heme binding"/>
    <property type="evidence" value="ECO:0007669"/>
    <property type="project" value="InterPro"/>
</dbReference>
<keyword evidence="4 12" id="KW-0349">Heme</keyword>
<gene>
    <name evidence="14" type="ORF">SHERM_05919</name>
</gene>
<sequence>MIIVTIVLLFLLSIQTLVILLKLPHRNQTPIKARSPPGPPGLPFIGNLHQLASAKALHIYLWRLSRRYGPIIQLKLGSVPTIVISSAELAEQVMKAQDLAFCSRPNLVGPKKLSYNCVDMVFSPYGDYWRELRKITAVHLLSMKKVRSFRPVREDEVFRMVSRVSSKPIVDLSHVAMALGNTLICRVAFGKRYDEEGYEQRRFDKLLHDAQALLAAFYVSDYFPAFGWVDKISGMISRLESTFEKLDSFYQELIYEHMSKRRDGGALEDDADILDVLIRLKEDKSCSVDLDWDVIKSLLTDIFIAASDTSTASIVWTMTVLIKAPHIMHKVQAEIRNTIDAKGYVDEDDVPKLPYLKAVINETLRLYPPAPMLVPRQTTQKCFLGGYEIQPKTLVYVNAWAVARDPQYWENPHEFQPERFLNSNVDVKGQDFGVIPFGSGRRICPGLHMGLANVELALANLLYSFDWDLPPGVKPRDIDTDVLPGITTHKRNALVLVPKKYVP</sequence>
<evidence type="ECO:0000313" key="15">
    <source>
        <dbReference type="Proteomes" id="UP001153555"/>
    </source>
</evidence>
<evidence type="ECO:0000256" key="12">
    <source>
        <dbReference type="PIRSR" id="PIRSR602401-1"/>
    </source>
</evidence>
<dbReference type="PRINTS" id="PR00463">
    <property type="entry name" value="EP450I"/>
</dbReference>
<comment type="caution">
    <text evidence="14">The sequence shown here is derived from an EMBL/GenBank/DDBJ whole genome shotgun (WGS) entry which is preliminary data.</text>
</comment>
<dbReference type="Proteomes" id="UP001153555">
    <property type="component" value="Unassembled WGS sequence"/>
</dbReference>
<dbReference type="AlphaFoldDB" id="A0A9N7NZA7"/>
<dbReference type="InterPro" id="IPR002401">
    <property type="entry name" value="Cyt_P450_E_grp-I"/>
</dbReference>
<comment type="similarity">
    <text evidence="3 13">Belongs to the cytochrome P450 family.</text>
</comment>
<evidence type="ECO:0000256" key="9">
    <source>
        <dbReference type="ARBA" id="ARBA00023004"/>
    </source>
</evidence>
<protein>
    <submittedName>
        <fullName evidence="14">Cytochrome P450 83B1</fullName>
    </submittedName>
</protein>
<dbReference type="InterPro" id="IPR017972">
    <property type="entry name" value="Cyt_P450_CS"/>
</dbReference>
<dbReference type="GO" id="GO:0016705">
    <property type="term" value="F:oxidoreductase activity, acting on paired donors, with incorporation or reduction of molecular oxygen"/>
    <property type="evidence" value="ECO:0007669"/>
    <property type="project" value="InterPro"/>
</dbReference>
<dbReference type="GO" id="GO:0005506">
    <property type="term" value="F:iron ion binding"/>
    <property type="evidence" value="ECO:0007669"/>
    <property type="project" value="InterPro"/>
</dbReference>
<evidence type="ECO:0000256" key="11">
    <source>
        <dbReference type="ARBA" id="ARBA00023136"/>
    </source>
</evidence>
<dbReference type="SUPFAM" id="SSF48264">
    <property type="entry name" value="Cytochrome P450"/>
    <property type="match status" value="1"/>
</dbReference>
<keyword evidence="9 12" id="KW-0408">Iron</keyword>
<evidence type="ECO:0000313" key="14">
    <source>
        <dbReference type="EMBL" id="CAA0839351.1"/>
    </source>
</evidence>
<keyword evidence="5" id="KW-0812">Transmembrane</keyword>
<dbReference type="OrthoDB" id="899471at2759"/>
<dbReference type="PROSITE" id="PS00086">
    <property type="entry name" value="CYTOCHROME_P450"/>
    <property type="match status" value="1"/>
</dbReference>
<evidence type="ECO:0000256" key="7">
    <source>
        <dbReference type="ARBA" id="ARBA00022989"/>
    </source>
</evidence>
<dbReference type="GO" id="GO:0016020">
    <property type="term" value="C:membrane"/>
    <property type="evidence" value="ECO:0007669"/>
    <property type="project" value="UniProtKB-SubCell"/>
</dbReference>
<organism evidence="14 15">
    <name type="scientific">Striga hermonthica</name>
    <name type="common">Purple witchweed</name>
    <name type="synonym">Buchnera hermonthica</name>
    <dbReference type="NCBI Taxonomy" id="68872"/>
    <lineage>
        <taxon>Eukaryota</taxon>
        <taxon>Viridiplantae</taxon>
        <taxon>Streptophyta</taxon>
        <taxon>Embryophyta</taxon>
        <taxon>Tracheophyta</taxon>
        <taxon>Spermatophyta</taxon>
        <taxon>Magnoliopsida</taxon>
        <taxon>eudicotyledons</taxon>
        <taxon>Gunneridae</taxon>
        <taxon>Pentapetalae</taxon>
        <taxon>asterids</taxon>
        <taxon>lamiids</taxon>
        <taxon>Lamiales</taxon>
        <taxon>Orobanchaceae</taxon>
        <taxon>Buchnereae</taxon>
        <taxon>Striga</taxon>
    </lineage>
</organism>
<evidence type="ECO:0000256" key="6">
    <source>
        <dbReference type="ARBA" id="ARBA00022723"/>
    </source>
</evidence>
<comment type="cofactor">
    <cofactor evidence="1 12">
        <name>heme</name>
        <dbReference type="ChEBI" id="CHEBI:30413"/>
    </cofactor>
</comment>
<evidence type="ECO:0000256" key="1">
    <source>
        <dbReference type="ARBA" id="ARBA00001971"/>
    </source>
</evidence>
<keyword evidence="10 13" id="KW-0503">Monooxygenase</keyword>
<evidence type="ECO:0000256" key="8">
    <source>
        <dbReference type="ARBA" id="ARBA00023002"/>
    </source>
</evidence>
<comment type="subcellular location">
    <subcellularLocation>
        <location evidence="2">Membrane</location>
        <topology evidence="2">Single-pass membrane protein</topology>
    </subcellularLocation>
</comment>
<dbReference type="GO" id="GO:0004497">
    <property type="term" value="F:monooxygenase activity"/>
    <property type="evidence" value="ECO:0007669"/>
    <property type="project" value="UniProtKB-KW"/>
</dbReference>